<accession>A0A126H966</accession>
<dbReference type="EMBL" id="KP793102">
    <property type="protein sequence ID" value="ALM63134.1"/>
    <property type="molecule type" value="Genomic_DNA"/>
</dbReference>
<dbReference type="Proteomes" id="UP000242253">
    <property type="component" value="Segment"/>
</dbReference>
<evidence type="ECO:0000313" key="1">
    <source>
        <dbReference type="EMBL" id="ALM63134.1"/>
    </source>
</evidence>
<proteinExistence type="predicted"/>
<reference evidence="1 2" key="1">
    <citation type="journal article" date="2016" name="Sci. Rep.">
        <title>Comparative genomics and functional analysis of the 936 group of lactococcal Siphoviridae phages.</title>
        <authorList>
            <person name="Murphy J."/>
            <person name="Bottacini F."/>
            <person name="Mahony J."/>
            <person name="Kelleher P."/>
            <person name="Neve H."/>
            <person name="Zomer A."/>
            <person name="Nauta A."/>
            <person name="van Sinderen D."/>
        </authorList>
    </citation>
    <scope>NUCLEOTIDE SEQUENCE [LARGE SCALE GENOMIC DNA]</scope>
</reference>
<keyword evidence="2" id="KW-1185">Reference proteome</keyword>
<organism evidence="1 2">
    <name type="scientific">Lactococcus phage 936 group phage PhiA.16</name>
    <dbReference type="NCBI Taxonomy" id="1636724"/>
    <lineage>
        <taxon>Viruses</taxon>
        <taxon>Duplodnaviria</taxon>
        <taxon>Heunggongvirae</taxon>
        <taxon>Uroviricota</taxon>
        <taxon>Caudoviricetes</taxon>
        <taxon>Skunavirus</taxon>
        <taxon>Skunavirus A16</taxon>
    </lineage>
</organism>
<protein>
    <submittedName>
        <fullName evidence="1">Uncharacterized protein</fullName>
    </submittedName>
</protein>
<sequence>MKSKCTKCQEMRKASGLSYLKCPKCKQEARDERKKNKKKKTKKIVYKSEMAKTNDELRKISKRLNQDSINKFIKERNGIKA</sequence>
<gene>
    <name evidence="1" type="ORF">PhiA16_44</name>
</gene>
<name>A0A126H966_9CAUD</name>
<evidence type="ECO:0000313" key="2">
    <source>
        <dbReference type="Proteomes" id="UP000242253"/>
    </source>
</evidence>